<protein>
    <submittedName>
        <fullName evidence="3">Glutathione S-transferase</fullName>
    </submittedName>
</protein>
<feature type="domain" description="GST N-terminal" evidence="1">
    <location>
        <begin position="30"/>
        <end position="114"/>
    </location>
</feature>
<dbReference type="PANTHER" id="PTHR43968:SF6">
    <property type="entry name" value="GLUTATHIONE S-TRANSFERASE OMEGA"/>
    <property type="match status" value="1"/>
</dbReference>
<dbReference type="SFLD" id="SFLDS00019">
    <property type="entry name" value="Glutathione_Transferase_(cytos"/>
    <property type="match status" value="1"/>
</dbReference>
<gene>
    <name evidence="3" type="ORF">GGU10DRAFT_360334</name>
</gene>
<dbReference type="SUPFAM" id="SSF47616">
    <property type="entry name" value="GST C-terminal domain-like"/>
    <property type="match status" value="1"/>
</dbReference>
<accession>A0AA38KV82</accession>
<dbReference type="CDD" id="cd00570">
    <property type="entry name" value="GST_N_family"/>
    <property type="match status" value="1"/>
</dbReference>
<comment type="caution">
    <text evidence="3">The sequence shown here is derived from an EMBL/GenBank/DDBJ whole genome shotgun (WGS) entry which is preliminary data.</text>
</comment>
<evidence type="ECO:0000313" key="4">
    <source>
        <dbReference type="Proteomes" id="UP001163798"/>
    </source>
</evidence>
<organism evidence="3 4">
    <name type="scientific">Lentinula aff. detonsa</name>
    <dbReference type="NCBI Taxonomy" id="2804958"/>
    <lineage>
        <taxon>Eukaryota</taxon>
        <taxon>Fungi</taxon>
        <taxon>Dikarya</taxon>
        <taxon>Basidiomycota</taxon>
        <taxon>Agaricomycotina</taxon>
        <taxon>Agaricomycetes</taxon>
        <taxon>Agaricomycetidae</taxon>
        <taxon>Agaricales</taxon>
        <taxon>Marasmiineae</taxon>
        <taxon>Omphalotaceae</taxon>
        <taxon>Lentinula</taxon>
    </lineage>
</organism>
<dbReference type="InterPro" id="IPR050983">
    <property type="entry name" value="GST_Omega/HSP26"/>
</dbReference>
<evidence type="ECO:0000259" key="2">
    <source>
        <dbReference type="PROSITE" id="PS50405"/>
    </source>
</evidence>
<dbReference type="PANTHER" id="PTHR43968">
    <property type="match status" value="1"/>
</dbReference>
<dbReference type="Proteomes" id="UP001163798">
    <property type="component" value="Unassembled WGS sequence"/>
</dbReference>
<dbReference type="GO" id="GO:0005737">
    <property type="term" value="C:cytoplasm"/>
    <property type="evidence" value="ECO:0007669"/>
    <property type="project" value="TreeGrafter"/>
</dbReference>
<keyword evidence="4" id="KW-1185">Reference proteome</keyword>
<name>A0AA38KV82_9AGAR</name>
<evidence type="ECO:0000259" key="1">
    <source>
        <dbReference type="PROSITE" id="PS50404"/>
    </source>
</evidence>
<dbReference type="InterPro" id="IPR004045">
    <property type="entry name" value="Glutathione_S-Trfase_N"/>
</dbReference>
<reference evidence="3" key="1">
    <citation type="submission" date="2022-08" db="EMBL/GenBank/DDBJ databases">
        <authorList>
            <consortium name="DOE Joint Genome Institute"/>
            <person name="Min B."/>
            <person name="Riley R."/>
            <person name="Sierra-Patev S."/>
            <person name="Naranjo-Ortiz M."/>
            <person name="Looney B."/>
            <person name="Konkel Z."/>
            <person name="Slot J.C."/>
            <person name="Sakamoto Y."/>
            <person name="Steenwyk J.L."/>
            <person name="Rokas A."/>
            <person name="Carro J."/>
            <person name="Camarero S."/>
            <person name="Ferreira P."/>
            <person name="Molpeceres G."/>
            <person name="Ruiz-Duenas F.J."/>
            <person name="Serrano A."/>
            <person name="Henrissat B."/>
            <person name="Drula E."/>
            <person name="Hughes K.W."/>
            <person name="Mata J.L."/>
            <person name="Ishikawa N.K."/>
            <person name="Vargas-Isla R."/>
            <person name="Ushijima S."/>
            <person name="Smith C.A."/>
            <person name="Ahrendt S."/>
            <person name="Andreopoulos W."/>
            <person name="He G."/>
            <person name="Labutti K."/>
            <person name="Lipzen A."/>
            <person name="Ng V."/>
            <person name="Sandor L."/>
            <person name="Barry K."/>
            <person name="Martinez A.T."/>
            <person name="Xiao Y."/>
            <person name="Gibbons J.G."/>
            <person name="Terashima K."/>
            <person name="Hibbett D.S."/>
            <person name="Grigoriev I.V."/>
        </authorList>
    </citation>
    <scope>NUCLEOTIDE SEQUENCE</scope>
    <source>
        <strain evidence="3">TFB10291</strain>
    </source>
</reference>
<dbReference type="InterPro" id="IPR036282">
    <property type="entry name" value="Glutathione-S-Trfase_C_sf"/>
</dbReference>
<dbReference type="InterPro" id="IPR010987">
    <property type="entry name" value="Glutathione-S-Trfase_C-like"/>
</dbReference>
<dbReference type="Gene3D" id="1.20.1050.10">
    <property type="match status" value="1"/>
</dbReference>
<dbReference type="EMBL" id="MU793411">
    <property type="protein sequence ID" value="KAJ3783612.1"/>
    <property type="molecule type" value="Genomic_DNA"/>
</dbReference>
<dbReference type="SFLD" id="SFLDG00358">
    <property type="entry name" value="Main_(cytGST)"/>
    <property type="match status" value="1"/>
</dbReference>
<feature type="domain" description="GST C-terminal" evidence="2">
    <location>
        <begin position="124"/>
        <end position="284"/>
    </location>
</feature>
<dbReference type="Gene3D" id="3.40.30.10">
    <property type="entry name" value="Glutaredoxin"/>
    <property type="match status" value="1"/>
</dbReference>
<proteinExistence type="predicted"/>
<dbReference type="PROSITE" id="PS50404">
    <property type="entry name" value="GST_NTER"/>
    <property type="match status" value="1"/>
</dbReference>
<dbReference type="InterPro" id="IPR040079">
    <property type="entry name" value="Glutathione_S-Trfase"/>
</dbReference>
<evidence type="ECO:0000313" key="3">
    <source>
        <dbReference type="EMBL" id="KAJ3783612.1"/>
    </source>
</evidence>
<dbReference type="SUPFAM" id="SSF52833">
    <property type="entry name" value="Thioredoxin-like"/>
    <property type="match status" value="1"/>
</dbReference>
<sequence length="296" mass="33467">MVSKTDSGKTYRNECTGDALETVKKHTKEQDTTLFGSCFCPFVQRVWVSFEYLQIPYKVSSYEVDPYKKPKDLLEVSPKGLVPGLKLNHFNPPKALNESTVILEYINDLAVGSNGRSLLPPITNPYSRALVRLQCDHVNRSLVPSFYRYLQAQDEDAQINGGKEFHESIEGLVKLLERTENEVVRSGGASGEGERKALAVGLGLWIAENEEDIGLIDVMAGPWLYRATNVLKHYRGFELPHGEKFDRWIKKLFNHPNFKSTCNTEDLYLDSYERYAFNRPNTSQVANAVNSGRGLP</sequence>
<dbReference type="PROSITE" id="PS50405">
    <property type="entry name" value="GST_CTER"/>
    <property type="match status" value="1"/>
</dbReference>
<dbReference type="Pfam" id="PF13417">
    <property type="entry name" value="GST_N_3"/>
    <property type="match status" value="1"/>
</dbReference>
<dbReference type="AlphaFoldDB" id="A0AA38KV82"/>
<dbReference type="InterPro" id="IPR036249">
    <property type="entry name" value="Thioredoxin-like_sf"/>
</dbReference>